<evidence type="ECO:0000256" key="6">
    <source>
        <dbReference type="ARBA" id="ARBA00022553"/>
    </source>
</evidence>
<evidence type="ECO:0000256" key="1">
    <source>
        <dbReference type="ARBA" id="ARBA00000085"/>
    </source>
</evidence>
<dbReference type="EC" id="2.7.13.3" evidence="3"/>
<dbReference type="Gene3D" id="1.10.287.130">
    <property type="match status" value="1"/>
</dbReference>
<keyword evidence="19" id="KW-1185">Reference proteome</keyword>
<feature type="domain" description="Histidine kinase" evidence="16">
    <location>
        <begin position="160"/>
        <end position="353"/>
    </location>
</feature>
<evidence type="ECO:0000256" key="7">
    <source>
        <dbReference type="ARBA" id="ARBA00022679"/>
    </source>
</evidence>
<evidence type="ECO:0000256" key="8">
    <source>
        <dbReference type="ARBA" id="ARBA00022692"/>
    </source>
</evidence>
<evidence type="ECO:0000256" key="5">
    <source>
        <dbReference type="ARBA" id="ARBA00022519"/>
    </source>
</evidence>
<dbReference type="SUPFAM" id="SSF47384">
    <property type="entry name" value="Homodimeric domain of signal transducing histidine kinase"/>
    <property type="match status" value="1"/>
</dbReference>
<dbReference type="GO" id="GO:0000155">
    <property type="term" value="F:phosphorelay sensor kinase activity"/>
    <property type="evidence" value="ECO:0007669"/>
    <property type="project" value="InterPro"/>
</dbReference>
<evidence type="ECO:0000313" key="18">
    <source>
        <dbReference type="EMBL" id="MBK5926422.1"/>
    </source>
</evidence>
<dbReference type="PROSITE" id="PS50885">
    <property type="entry name" value="HAMP"/>
    <property type="match status" value="1"/>
</dbReference>
<dbReference type="InterPro" id="IPR005467">
    <property type="entry name" value="His_kinase_dom"/>
</dbReference>
<dbReference type="Pfam" id="PF00672">
    <property type="entry name" value="HAMP"/>
    <property type="match status" value="1"/>
</dbReference>
<evidence type="ECO:0000256" key="3">
    <source>
        <dbReference type="ARBA" id="ARBA00012438"/>
    </source>
</evidence>
<comment type="catalytic activity">
    <reaction evidence="1">
        <text>ATP + protein L-histidine = ADP + protein N-phospho-L-histidine.</text>
        <dbReference type="EC" id="2.7.13.3"/>
    </reaction>
</comment>
<protein>
    <recommendedName>
        <fullName evidence="3">histidine kinase</fullName>
        <ecNumber evidence="3">2.7.13.3</ecNumber>
    </recommendedName>
</protein>
<dbReference type="SMART" id="SM00387">
    <property type="entry name" value="HATPase_c"/>
    <property type="match status" value="1"/>
</dbReference>
<evidence type="ECO:0000256" key="11">
    <source>
        <dbReference type="ARBA" id="ARBA00022840"/>
    </source>
</evidence>
<reference evidence="18" key="1">
    <citation type="submission" date="2017-05" db="EMBL/GenBank/DDBJ databases">
        <authorList>
            <person name="Imhoff J.F."/>
            <person name="Rahn T."/>
            <person name="Kuenzel S."/>
            <person name="Neulinger S.C."/>
        </authorList>
    </citation>
    <scope>NUCLEOTIDE SEQUENCE</scope>
    <source>
        <strain evidence="18">LMG 28126</strain>
    </source>
</reference>
<evidence type="ECO:0000256" key="15">
    <source>
        <dbReference type="SAM" id="Phobius"/>
    </source>
</evidence>
<comment type="subcellular location">
    <subcellularLocation>
        <location evidence="2">Cell inner membrane</location>
        <topology evidence="2">Multi-pass membrane protein</topology>
    </subcellularLocation>
</comment>
<dbReference type="SMART" id="SM00304">
    <property type="entry name" value="HAMP"/>
    <property type="match status" value="1"/>
</dbReference>
<evidence type="ECO:0000259" key="16">
    <source>
        <dbReference type="PROSITE" id="PS50109"/>
    </source>
</evidence>
<keyword evidence="13" id="KW-0902">Two-component regulatory system</keyword>
<gene>
    <name evidence="18" type="ORF">CCR87_03470</name>
</gene>
<dbReference type="CDD" id="cd06225">
    <property type="entry name" value="HAMP"/>
    <property type="match status" value="1"/>
</dbReference>
<sequence>RVTEGPTPPRAAALTRALRDALGAREVRAALILRHSEDSPRGEAVALSIRLSGDAGGVQWLNSVSRGDHRGPPGIPTGGLLLVLGVSLVSVLGAALLLVRRLTRPLNALAAAARAAGQGDRGVRVPEEGPRELRAAAAAFNEMQGRIARFDAERMRTLAAVGHDLRTPITSLRIRAEMLDPEDAAPMIRTLDEMTVMASGLVHYARGAGDGEEPVRVDLAALLERLCKERGAVLQVAVAAQVHGRPVALGRAFGNIIDNALRYGGTARVRLERTRDAVLVRTEDDGPGIPRERLSDILEPFVRGEDSRSGETGGAGLGLSIARNIIASHGGALSLENRAEGGLRVTIRLPAPG</sequence>
<dbReference type="RefSeq" id="WP_201156190.1">
    <property type="nucleotide sequence ID" value="NZ_NHSD01000127.1"/>
</dbReference>
<reference evidence="18" key="2">
    <citation type="journal article" date="2020" name="Microorganisms">
        <title>Osmotic Adaptation and Compatible Solute Biosynthesis of Phototrophic Bacteria as Revealed from Genome Analyses.</title>
        <authorList>
            <person name="Imhoff J.F."/>
            <person name="Rahn T."/>
            <person name="Kunzel S."/>
            <person name="Keller A."/>
            <person name="Neulinger S.C."/>
        </authorList>
    </citation>
    <scope>NUCLEOTIDE SEQUENCE</scope>
    <source>
        <strain evidence="18">LMG 28126</strain>
    </source>
</reference>
<dbReference type="InterPro" id="IPR003661">
    <property type="entry name" value="HisK_dim/P_dom"/>
</dbReference>
<feature type="non-terminal residue" evidence="18">
    <location>
        <position position="1"/>
    </location>
</feature>
<feature type="domain" description="HAMP" evidence="17">
    <location>
        <begin position="100"/>
        <end position="152"/>
    </location>
</feature>
<evidence type="ECO:0000256" key="13">
    <source>
        <dbReference type="ARBA" id="ARBA00023012"/>
    </source>
</evidence>
<evidence type="ECO:0000256" key="10">
    <source>
        <dbReference type="ARBA" id="ARBA00022777"/>
    </source>
</evidence>
<keyword evidence="6" id="KW-0597">Phosphoprotein</keyword>
<dbReference type="CDD" id="cd00082">
    <property type="entry name" value="HisKA"/>
    <property type="match status" value="1"/>
</dbReference>
<dbReference type="PANTHER" id="PTHR44936">
    <property type="entry name" value="SENSOR PROTEIN CREC"/>
    <property type="match status" value="1"/>
</dbReference>
<dbReference type="InterPro" id="IPR036890">
    <property type="entry name" value="HATPase_C_sf"/>
</dbReference>
<dbReference type="SUPFAM" id="SSF55874">
    <property type="entry name" value="ATPase domain of HSP90 chaperone/DNA topoisomerase II/histidine kinase"/>
    <property type="match status" value="1"/>
</dbReference>
<dbReference type="Proteomes" id="UP000706333">
    <property type="component" value="Unassembled WGS sequence"/>
</dbReference>
<keyword evidence="9" id="KW-0547">Nucleotide-binding</keyword>
<dbReference type="InterPro" id="IPR004358">
    <property type="entry name" value="Sig_transdc_His_kin-like_C"/>
</dbReference>
<keyword evidence="8 15" id="KW-0812">Transmembrane</keyword>
<evidence type="ECO:0000259" key="17">
    <source>
        <dbReference type="PROSITE" id="PS50885"/>
    </source>
</evidence>
<dbReference type="InterPro" id="IPR050980">
    <property type="entry name" value="2C_sensor_his_kinase"/>
</dbReference>
<dbReference type="PANTHER" id="PTHR44936:SF5">
    <property type="entry name" value="SENSOR HISTIDINE KINASE ENVZ"/>
    <property type="match status" value="1"/>
</dbReference>
<evidence type="ECO:0000256" key="4">
    <source>
        <dbReference type="ARBA" id="ARBA00022475"/>
    </source>
</evidence>
<comment type="caution">
    <text evidence="18">The sequence shown here is derived from an EMBL/GenBank/DDBJ whole genome shotgun (WGS) entry which is preliminary data.</text>
</comment>
<dbReference type="PRINTS" id="PR00344">
    <property type="entry name" value="BCTRLSENSOR"/>
</dbReference>
<dbReference type="Pfam" id="PF02518">
    <property type="entry name" value="HATPase_c"/>
    <property type="match status" value="1"/>
</dbReference>
<dbReference type="PROSITE" id="PS50109">
    <property type="entry name" value="HIS_KIN"/>
    <property type="match status" value="1"/>
</dbReference>
<evidence type="ECO:0000256" key="14">
    <source>
        <dbReference type="ARBA" id="ARBA00023136"/>
    </source>
</evidence>
<keyword evidence="11" id="KW-0067">ATP-binding</keyword>
<evidence type="ECO:0000256" key="9">
    <source>
        <dbReference type="ARBA" id="ARBA00022741"/>
    </source>
</evidence>
<dbReference type="InterPro" id="IPR003594">
    <property type="entry name" value="HATPase_dom"/>
</dbReference>
<proteinExistence type="predicted"/>
<keyword evidence="10" id="KW-0418">Kinase</keyword>
<dbReference type="AlphaFoldDB" id="A0A934TIH0"/>
<dbReference type="CDD" id="cd00075">
    <property type="entry name" value="HATPase"/>
    <property type="match status" value="1"/>
</dbReference>
<dbReference type="GO" id="GO:0005886">
    <property type="term" value="C:plasma membrane"/>
    <property type="evidence" value="ECO:0007669"/>
    <property type="project" value="UniProtKB-SubCell"/>
</dbReference>
<evidence type="ECO:0000313" key="19">
    <source>
        <dbReference type="Proteomes" id="UP000706333"/>
    </source>
</evidence>
<dbReference type="SUPFAM" id="SSF158472">
    <property type="entry name" value="HAMP domain-like"/>
    <property type="match status" value="1"/>
</dbReference>
<dbReference type="GO" id="GO:0005524">
    <property type="term" value="F:ATP binding"/>
    <property type="evidence" value="ECO:0007669"/>
    <property type="project" value="UniProtKB-KW"/>
</dbReference>
<feature type="transmembrane region" description="Helical" evidence="15">
    <location>
        <begin position="79"/>
        <end position="99"/>
    </location>
</feature>
<evidence type="ECO:0000256" key="2">
    <source>
        <dbReference type="ARBA" id="ARBA00004429"/>
    </source>
</evidence>
<dbReference type="Gene3D" id="3.30.565.10">
    <property type="entry name" value="Histidine kinase-like ATPase, C-terminal domain"/>
    <property type="match status" value="1"/>
</dbReference>
<keyword evidence="14 15" id="KW-0472">Membrane</keyword>
<accession>A0A934TIH0</accession>
<evidence type="ECO:0000256" key="12">
    <source>
        <dbReference type="ARBA" id="ARBA00022989"/>
    </source>
</evidence>
<keyword evidence="12 15" id="KW-1133">Transmembrane helix</keyword>
<keyword evidence="5" id="KW-0997">Cell inner membrane</keyword>
<dbReference type="Gene3D" id="1.10.8.500">
    <property type="entry name" value="HAMP domain in histidine kinase"/>
    <property type="match status" value="1"/>
</dbReference>
<organism evidence="18 19">
    <name type="scientific">Rhodobaculum claviforme</name>
    <dbReference type="NCBI Taxonomy" id="1549854"/>
    <lineage>
        <taxon>Bacteria</taxon>
        <taxon>Pseudomonadati</taxon>
        <taxon>Pseudomonadota</taxon>
        <taxon>Alphaproteobacteria</taxon>
        <taxon>Rhodobacterales</taxon>
        <taxon>Paracoccaceae</taxon>
        <taxon>Rhodobaculum</taxon>
    </lineage>
</organism>
<keyword evidence="7" id="KW-0808">Transferase</keyword>
<keyword evidence="4" id="KW-1003">Cell membrane</keyword>
<name>A0A934TIH0_9RHOB</name>
<dbReference type="InterPro" id="IPR036097">
    <property type="entry name" value="HisK_dim/P_sf"/>
</dbReference>
<dbReference type="EMBL" id="NHSD01000127">
    <property type="protein sequence ID" value="MBK5926422.1"/>
    <property type="molecule type" value="Genomic_DNA"/>
</dbReference>
<dbReference type="InterPro" id="IPR003660">
    <property type="entry name" value="HAMP_dom"/>
</dbReference>